<keyword evidence="10 12" id="KW-0030">Aminoacyl-tRNA synthetase</keyword>
<evidence type="ECO:0000256" key="2">
    <source>
        <dbReference type="ARBA" id="ARBA00022555"/>
    </source>
</evidence>
<evidence type="ECO:0000259" key="13">
    <source>
        <dbReference type="PROSITE" id="PS50862"/>
    </source>
</evidence>
<accession>A0A2H0DZD6</accession>
<dbReference type="SUPFAM" id="SSF55186">
    <property type="entry name" value="ThrRS/AlaRS common domain"/>
    <property type="match status" value="1"/>
</dbReference>
<reference evidence="14 15" key="1">
    <citation type="submission" date="2017-09" db="EMBL/GenBank/DDBJ databases">
        <title>Depth-based differentiation of microbial function through sediment-hosted aquifers and enrichment of novel symbionts in the deep terrestrial subsurface.</title>
        <authorList>
            <person name="Probst A.J."/>
            <person name="Ladd B."/>
            <person name="Jarett J.K."/>
            <person name="Geller-Mcgrath D.E."/>
            <person name="Sieber C.M."/>
            <person name="Emerson J.B."/>
            <person name="Anantharaman K."/>
            <person name="Thomas B.C."/>
            <person name="Malmstrom R."/>
            <person name="Stieglmeier M."/>
            <person name="Klingl A."/>
            <person name="Woyke T."/>
            <person name="Ryan C.M."/>
            <person name="Banfield J.F."/>
        </authorList>
    </citation>
    <scope>NUCLEOTIDE SEQUENCE [LARGE SCALE GENOMIC DNA]</scope>
    <source>
        <strain evidence="14">CG22_combo_CG10-13_8_21_14_all_36_13</strain>
    </source>
</reference>
<dbReference type="SMART" id="SM00863">
    <property type="entry name" value="tRNA_SAD"/>
    <property type="match status" value="1"/>
</dbReference>
<evidence type="ECO:0000256" key="9">
    <source>
        <dbReference type="ARBA" id="ARBA00022917"/>
    </source>
</evidence>
<dbReference type="Proteomes" id="UP000231143">
    <property type="component" value="Unassembled WGS sequence"/>
</dbReference>
<comment type="subcellular location">
    <subcellularLocation>
        <location evidence="12">Cytoplasm</location>
    </subcellularLocation>
</comment>
<dbReference type="Gene3D" id="3.30.930.10">
    <property type="entry name" value="Bira Bifunctional Protein, Domain 2"/>
    <property type="match status" value="1"/>
</dbReference>
<comment type="similarity">
    <text evidence="1 12">Belongs to the class-II aminoacyl-tRNA synthetase family.</text>
</comment>
<dbReference type="Gene3D" id="3.30.980.10">
    <property type="entry name" value="Threonyl-trna Synthetase, Chain A, domain 2"/>
    <property type="match status" value="1"/>
</dbReference>
<protein>
    <recommendedName>
        <fullName evidence="12">Threonine--tRNA ligase</fullName>
        <ecNumber evidence="12">6.1.1.3</ecNumber>
    </recommendedName>
    <alternativeName>
        <fullName evidence="12">Threonyl-tRNA synthetase</fullName>
        <shortName evidence="12">ThrRS</shortName>
    </alternativeName>
</protein>
<name>A0A2H0DZD6_9BACT</name>
<dbReference type="HAMAP" id="MF_00184">
    <property type="entry name" value="Thr_tRNA_synth"/>
    <property type="match status" value="1"/>
</dbReference>
<comment type="cofactor">
    <cofactor evidence="12">
        <name>Zn(2+)</name>
        <dbReference type="ChEBI" id="CHEBI:29105"/>
    </cofactor>
    <text evidence="12">Binds 1 zinc ion per subunit.</text>
</comment>
<dbReference type="InterPro" id="IPR002320">
    <property type="entry name" value="Thr-tRNA-ligase_IIa"/>
</dbReference>
<evidence type="ECO:0000256" key="10">
    <source>
        <dbReference type="ARBA" id="ARBA00023146"/>
    </source>
</evidence>
<dbReference type="Pfam" id="PF03129">
    <property type="entry name" value="HGTP_anticodon"/>
    <property type="match status" value="1"/>
</dbReference>
<evidence type="ECO:0000313" key="15">
    <source>
        <dbReference type="Proteomes" id="UP000231143"/>
    </source>
</evidence>
<dbReference type="EC" id="6.1.1.3" evidence="12"/>
<feature type="binding site" evidence="12">
    <location>
        <position position="349"/>
    </location>
    <ligand>
        <name>Zn(2+)</name>
        <dbReference type="ChEBI" id="CHEBI:29105"/>
        <note>catalytic</note>
    </ligand>
</feature>
<keyword evidence="3 12" id="KW-0436">Ligase</keyword>
<dbReference type="GO" id="GO:0046872">
    <property type="term" value="F:metal ion binding"/>
    <property type="evidence" value="ECO:0007669"/>
    <property type="project" value="UniProtKB-KW"/>
</dbReference>
<evidence type="ECO:0000256" key="8">
    <source>
        <dbReference type="ARBA" id="ARBA00022884"/>
    </source>
</evidence>
<keyword evidence="6 12" id="KW-0862">Zinc</keyword>
<dbReference type="EMBL" id="PCTT01000015">
    <property type="protein sequence ID" value="PIP87238.1"/>
    <property type="molecule type" value="Genomic_DNA"/>
</dbReference>
<dbReference type="PROSITE" id="PS50862">
    <property type="entry name" value="AA_TRNA_LIGASE_II"/>
    <property type="match status" value="1"/>
</dbReference>
<dbReference type="InterPro" id="IPR006195">
    <property type="entry name" value="aa-tRNA-synth_II"/>
</dbReference>
<keyword evidence="4 12" id="KW-0479">Metal-binding</keyword>
<dbReference type="AlphaFoldDB" id="A0A2H0DZD6"/>
<dbReference type="CDD" id="cd00771">
    <property type="entry name" value="ThrRS_core"/>
    <property type="match status" value="1"/>
</dbReference>
<dbReference type="GO" id="GO:0005737">
    <property type="term" value="C:cytoplasm"/>
    <property type="evidence" value="ECO:0007669"/>
    <property type="project" value="UniProtKB-SubCell"/>
</dbReference>
<dbReference type="FunFam" id="3.30.930.10:FF:000002">
    <property type="entry name" value="Threonine--tRNA ligase"/>
    <property type="match status" value="1"/>
</dbReference>
<dbReference type="InterPro" id="IPR036621">
    <property type="entry name" value="Anticodon-bd_dom_sf"/>
</dbReference>
<dbReference type="GO" id="GO:0006435">
    <property type="term" value="P:threonyl-tRNA aminoacylation"/>
    <property type="evidence" value="ECO:0007669"/>
    <property type="project" value="UniProtKB-UniRule"/>
</dbReference>
<dbReference type="InterPro" id="IPR002314">
    <property type="entry name" value="aa-tRNA-synt_IIb"/>
</dbReference>
<evidence type="ECO:0000256" key="6">
    <source>
        <dbReference type="ARBA" id="ARBA00022833"/>
    </source>
</evidence>
<keyword evidence="2 12" id="KW-0820">tRNA-binding</keyword>
<dbReference type="Gene3D" id="3.30.54.20">
    <property type="match status" value="1"/>
</dbReference>
<evidence type="ECO:0000256" key="3">
    <source>
        <dbReference type="ARBA" id="ARBA00022598"/>
    </source>
</evidence>
<gene>
    <name evidence="12" type="primary">thrS</name>
    <name evidence="14" type="ORF">COW81_01280</name>
</gene>
<evidence type="ECO:0000256" key="1">
    <source>
        <dbReference type="ARBA" id="ARBA00008226"/>
    </source>
</evidence>
<comment type="subunit">
    <text evidence="12">Homodimer.</text>
</comment>
<feature type="domain" description="Aminoacyl-transfer RNA synthetases class-II family profile" evidence="13">
    <location>
        <begin position="245"/>
        <end position="505"/>
    </location>
</feature>
<keyword evidence="7 12" id="KW-0067">ATP-binding</keyword>
<feature type="binding site" evidence="12">
    <location>
        <position position="298"/>
    </location>
    <ligand>
        <name>Zn(2+)</name>
        <dbReference type="ChEBI" id="CHEBI:29105"/>
        <note>catalytic</note>
    </ligand>
</feature>
<evidence type="ECO:0000256" key="7">
    <source>
        <dbReference type="ARBA" id="ARBA00022840"/>
    </source>
</evidence>
<dbReference type="SUPFAM" id="SSF52954">
    <property type="entry name" value="Class II aaRS ABD-related"/>
    <property type="match status" value="1"/>
</dbReference>
<proteinExistence type="inferred from homology"/>
<dbReference type="Pfam" id="PF00587">
    <property type="entry name" value="tRNA-synt_2b"/>
    <property type="match status" value="1"/>
</dbReference>
<keyword evidence="12" id="KW-0963">Cytoplasm</keyword>
<dbReference type="InterPro" id="IPR047246">
    <property type="entry name" value="ThrRS_anticodon"/>
</dbReference>
<dbReference type="SUPFAM" id="SSF55681">
    <property type="entry name" value="Class II aaRS and biotin synthetases"/>
    <property type="match status" value="1"/>
</dbReference>
<dbReference type="PANTHER" id="PTHR11451:SF44">
    <property type="entry name" value="THREONINE--TRNA LIGASE, CHLOROPLASTIC_MITOCHONDRIAL 2"/>
    <property type="match status" value="1"/>
</dbReference>
<evidence type="ECO:0000256" key="5">
    <source>
        <dbReference type="ARBA" id="ARBA00022741"/>
    </source>
</evidence>
<dbReference type="PANTHER" id="PTHR11451">
    <property type="entry name" value="THREONINE-TRNA LIGASE"/>
    <property type="match status" value="1"/>
</dbReference>
<organism evidence="14 15">
    <name type="scientific">Candidatus Campbellbacteria bacterium CG22_combo_CG10-13_8_21_14_all_36_13</name>
    <dbReference type="NCBI Taxonomy" id="1974529"/>
    <lineage>
        <taxon>Bacteria</taxon>
        <taxon>Candidatus Campbelliibacteriota</taxon>
    </lineage>
</organism>
<dbReference type="NCBIfam" id="TIGR00418">
    <property type="entry name" value="thrS"/>
    <property type="match status" value="1"/>
</dbReference>
<comment type="catalytic activity">
    <reaction evidence="11 12">
        <text>tRNA(Thr) + L-threonine + ATP = L-threonyl-tRNA(Thr) + AMP + diphosphate + H(+)</text>
        <dbReference type="Rhea" id="RHEA:24624"/>
        <dbReference type="Rhea" id="RHEA-COMP:9670"/>
        <dbReference type="Rhea" id="RHEA-COMP:9704"/>
        <dbReference type="ChEBI" id="CHEBI:15378"/>
        <dbReference type="ChEBI" id="CHEBI:30616"/>
        <dbReference type="ChEBI" id="CHEBI:33019"/>
        <dbReference type="ChEBI" id="CHEBI:57926"/>
        <dbReference type="ChEBI" id="CHEBI:78442"/>
        <dbReference type="ChEBI" id="CHEBI:78534"/>
        <dbReference type="ChEBI" id="CHEBI:456215"/>
        <dbReference type="EC" id="6.1.1.3"/>
    </reaction>
</comment>
<keyword evidence="8 12" id="KW-0694">RNA-binding</keyword>
<evidence type="ECO:0000256" key="12">
    <source>
        <dbReference type="HAMAP-Rule" id="MF_00184"/>
    </source>
</evidence>
<feature type="binding site" evidence="12">
    <location>
        <position position="482"/>
    </location>
    <ligand>
        <name>Zn(2+)</name>
        <dbReference type="ChEBI" id="CHEBI:29105"/>
        <note>catalytic</note>
    </ligand>
</feature>
<dbReference type="InterPro" id="IPR033728">
    <property type="entry name" value="ThrRS_core"/>
</dbReference>
<keyword evidence="9 12" id="KW-0648">Protein biosynthesis</keyword>
<dbReference type="PRINTS" id="PR01047">
    <property type="entry name" value="TRNASYNTHTHR"/>
</dbReference>
<keyword evidence="5 12" id="KW-0547">Nucleotide-binding</keyword>
<evidence type="ECO:0000256" key="4">
    <source>
        <dbReference type="ARBA" id="ARBA00022723"/>
    </source>
</evidence>
<dbReference type="Gene3D" id="3.40.50.800">
    <property type="entry name" value="Anticodon-binding domain"/>
    <property type="match status" value="1"/>
</dbReference>
<dbReference type="FunFam" id="3.40.50.800:FF:000001">
    <property type="entry name" value="Threonine--tRNA ligase"/>
    <property type="match status" value="1"/>
</dbReference>
<evidence type="ECO:0000256" key="11">
    <source>
        <dbReference type="ARBA" id="ARBA00049515"/>
    </source>
</evidence>
<comment type="caution">
    <text evidence="12">Lacks conserved residue(s) required for the propagation of feature annotation.</text>
</comment>
<dbReference type="InterPro" id="IPR012947">
    <property type="entry name" value="tRNA_SAD"/>
</dbReference>
<dbReference type="GO" id="GO:0000049">
    <property type="term" value="F:tRNA binding"/>
    <property type="evidence" value="ECO:0007669"/>
    <property type="project" value="UniProtKB-KW"/>
</dbReference>
<dbReference type="GO" id="GO:0004829">
    <property type="term" value="F:threonine-tRNA ligase activity"/>
    <property type="evidence" value="ECO:0007669"/>
    <property type="project" value="UniProtKB-UniRule"/>
</dbReference>
<evidence type="ECO:0000313" key="14">
    <source>
        <dbReference type="EMBL" id="PIP87238.1"/>
    </source>
</evidence>
<dbReference type="GO" id="GO:0005524">
    <property type="term" value="F:ATP binding"/>
    <property type="evidence" value="ECO:0007669"/>
    <property type="project" value="UniProtKB-UniRule"/>
</dbReference>
<dbReference type="InterPro" id="IPR045864">
    <property type="entry name" value="aa-tRNA-synth_II/BPL/LPL"/>
</dbReference>
<sequence>MARSANNAYRAFSFDIQSYIIEHMKNENLEHKRHTLAHLMARAVINHYPDAKPTIGPAIDNGFYYDFEFSKPISDADLVKIEATMRELLPTWTEFSHEEVTADQAREKFAHNEYKTELINELEEKGETITLYTAGDFTDLCRGGHSENPSKEIASDSFTISHLAGAYWRGLESNKMLTRIYGLAFDTKAELDAYITMQEEAKKRDHRKLGKELDLFTFSDLVGPGLPLWTPKGTLLTDLIMNKIETIQTRYGYQKVRIPHITKSELYKTSGHWEKFGDELFKVTGKAGAEFVLKPMNCPHHTQIYASSPRSYKDLPIRYMELGVVYRDEQAGELMGLSRVRSITMDDGHLFCRPDQIEEEIKNIVSVIREFYNSLGMLGEGNYWVSLSARDPKTKEKYLGGDEIWDIAESALEKIAQEEKLNYKKIEGEAAFYGPKLDFMFKDALGRERQLATAQLDFNMPNRFGLEYTDKDGSKKTPVMIHRAIAGSMERFLSVMIEHFAGAFPYWLSPVQVKILPIAEAHHEYARGIEKQLLSQGVRVELDDGNETLGKKIRNWTLEKVPYAFVVGDKEIAENKVGVESRDDGKLGAMSVEEFLKQMEVKELRAKS</sequence>
<dbReference type="InterPro" id="IPR018163">
    <property type="entry name" value="Thr/Ala-tRNA-synth_IIc_edit"/>
</dbReference>
<comment type="caution">
    <text evidence="14">The sequence shown here is derived from an EMBL/GenBank/DDBJ whole genome shotgun (WGS) entry which is preliminary data.</text>
</comment>
<dbReference type="InterPro" id="IPR004154">
    <property type="entry name" value="Anticodon-bd"/>
</dbReference>
<dbReference type="CDD" id="cd00860">
    <property type="entry name" value="ThrRS_anticodon"/>
    <property type="match status" value="1"/>
</dbReference>